<comment type="caution">
    <text evidence="1">The sequence shown here is derived from an EMBL/GenBank/DDBJ whole genome shotgun (WGS) entry which is preliminary data.</text>
</comment>
<name>A0A426U4Q0_9CHLR</name>
<sequence>MPVIGRYPTHTPENIKPAEVFLVGAYYWLGAIEAWVRLLRKDGDIYTVAEEGRTEREVFPDEFYDEYAFDDYLNRRPGQIGGW</sequence>
<dbReference type="EMBL" id="RSAS01000230">
    <property type="protein sequence ID" value="RRR74903.1"/>
    <property type="molecule type" value="Genomic_DNA"/>
</dbReference>
<evidence type="ECO:0000313" key="2">
    <source>
        <dbReference type="Proteomes" id="UP000280307"/>
    </source>
</evidence>
<accession>A0A426U4Q0</accession>
<evidence type="ECO:0000313" key="1">
    <source>
        <dbReference type="EMBL" id="RRR74903.1"/>
    </source>
</evidence>
<dbReference type="Proteomes" id="UP000280307">
    <property type="component" value="Unassembled WGS sequence"/>
</dbReference>
<organism evidence="1 2">
    <name type="scientific">Candidatus Viridilinea halotolerans</name>
    <dbReference type="NCBI Taxonomy" id="2491704"/>
    <lineage>
        <taxon>Bacteria</taxon>
        <taxon>Bacillati</taxon>
        <taxon>Chloroflexota</taxon>
        <taxon>Chloroflexia</taxon>
        <taxon>Chloroflexales</taxon>
        <taxon>Chloroflexineae</taxon>
        <taxon>Oscillochloridaceae</taxon>
        <taxon>Candidatus Viridilinea</taxon>
    </lineage>
</organism>
<gene>
    <name evidence="1" type="ORF">EI684_06015</name>
</gene>
<protein>
    <submittedName>
        <fullName evidence="1">Uncharacterized protein</fullName>
    </submittedName>
</protein>
<reference evidence="1 2" key="1">
    <citation type="submission" date="2018-12" db="EMBL/GenBank/DDBJ databases">
        <title>Genome Sequence of Candidatus Viridilinea halotolerans isolated from saline sulfide-rich spring.</title>
        <authorList>
            <person name="Grouzdev D.S."/>
            <person name="Burganskaya E.I."/>
            <person name="Krutkina M.S."/>
            <person name="Sukhacheva M.V."/>
            <person name="Gorlenko V.M."/>
        </authorList>
    </citation>
    <scope>NUCLEOTIDE SEQUENCE [LARGE SCALE GENOMIC DNA]</scope>
    <source>
        <strain evidence="1">Chok-6</strain>
    </source>
</reference>
<dbReference type="AlphaFoldDB" id="A0A426U4Q0"/>
<proteinExistence type="predicted"/>